<dbReference type="AlphaFoldDB" id="A0A9Y1BMH6"/>
<gene>
    <name evidence="7" type="ORF">K9W45_04605</name>
</gene>
<evidence type="ECO:0000256" key="1">
    <source>
        <dbReference type="ARBA" id="ARBA00001966"/>
    </source>
</evidence>
<evidence type="ECO:0000256" key="6">
    <source>
        <dbReference type="ARBA" id="ARBA00023601"/>
    </source>
</evidence>
<dbReference type="NCBIfam" id="TIGR04085">
    <property type="entry name" value="rSAM_more_4Fe4S"/>
    <property type="match status" value="1"/>
</dbReference>
<dbReference type="Proteomes" id="UP001201020">
    <property type="component" value="Chromosome"/>
</dbReference>
<comment type="cofactor">
    <cofactor evidence="1">
        <name>[4Fe-4S] cluster</name>
        <dbReference type="ChEBI" id="CHEBI:49883"/>
    </cofactor>
</comment>
<dbReference type="InterPro" id="IPR007197">
    <property type="entry name" value="rSAM"/>
</dbReference>
<evidence type="ECO:0000256" key="3">
    <source>
        <dbReference type="ARBA" id="ARBA00022723"/>
    </source>
</evidence>
<dbReference type="SUPFAM" id="SSF102114">
    <property type="entry name" value="Radical SAM enzymes"/>
    <property type="match status" value="1"/>
</dbReference>
<dbReference type="GO" id="GO:0046872">
    <property type="term" value="F:metal ion binding"/>
    <property type="evidence" value="ECO:0007669"/>
    <property type="project" value="UniProtKB-KW"/>
</dbReference>
<dbReference type="InterPro" id="IPR013785">
    <property type="entry name" value="Aldolase_TIM"/>
</dbReference>
<dbReference type="PANTHER" id="PTHR43273:SF3">
    <property type="entry name" value="ANAEROBIC SULFATASE-MATURATING ENZYME HOMOLOG ASLB-RELATED"/>
    <property type="match status" value="1"/>
</dbReference>
<protein>
    <submittedName>
        <fullName evidence="7">SPASM domain-containing protein</fullName>
    </submittedName>
</protein>
<dbReference type="CDD" id="cd01335">
    <property type="entry name" value="Radical_SAM"/>
    <property type="match status" value="1"/>
</dbReference>
<dbReference type="SFLD" id="SFLDG01067">
    <property type="entry name" value="SPASM/twitch_domain_containing"/>
    <property type="match status" value="1"/>
</dbReference>
<name>A0A9Y1BMH6_9ARCH</name>
<dbReference type="InterPro" id="IPR058240">
    <property type="entry name" value="rSAM_sf"/>
</dbReference>
<organism evidence="7">
    <name type="scientific">Candidatus Heimdallarchaeum aukensis</name>
    <dbReference type="NCBI Taxonomy" id="2876573"/>
    <lineage>
        <taxon>Archaea</taxon>
        <taxon>Promethearchaeati</taxon>
        <taxon>Candidatus Heimdallarchaeota</taxon>
        <taxon>Candidatus Heimdallarchaeia (ex Rinke et al. 2021) (nom. nud.)</taxon>
        <taxon>Candidatus Heimdallarchaeales</taxon>
        <taxon>Candidatus Heimdallarchaeaceae</taxon>
        <taxon>Candidatus Heimdallarchaeum</taxon>
    </lineage>
</organism>
<dbReference type="InterPro" id="IPR023867">
    <property type="entry name" value="Sulphatase_maturase_rSAM"/>
</dbReference>
<dbReference type="Gene3D" id="3.20.20.70">
    <property type="entry name" value="Aldolase class I"/>
    <property type="match status" value="1"/>
</dbReference>
<reference evidence="7" key="1">
    <citation type="journal article" date="2022" name="Nat. Microbiol.">
        <title>Unique mobile elements and scalable gene flow at the prokaryote-eukaryote boundary revealed by circularized Asgard archaea genomes.</title>
        <authorList>
            <person name="Wu F."/>
            <person name="Speth D.R."/>
            <person name="Philosof A."/>
            <person name="Cremiere A."/>
            <person name="Narayanan A."/>
            <person name="Barco R.A."/>
            <person name="Connon S.A."/>
            <person name="Amend J.P."/>
            <person name="Antoshechkin I.A."/>
            <person name="Orphan V.J."/>
        </authorList>
    </citation>
    <scope>NUCLEOTIDE SEQUENCE</scope>
    <source>
        <strain evidence="7">PM71</strain>
    </source>
</reference>
<keyword evidence="3" id="KW-0479">Metal-binding</keyword>
<dbReference type="InterPro" id="IPR023885">
    <property type="entry name" value="4Fe4S-binding_SPASM_dom"/>
</dbReference>
<dbReference type="EMBL" id="CP084166">
    <property type="protein sequence ID" value="UJG41748.1"/>
    <property type="molecule type" value="Genomic_DNA"/>
</dbReference>
<proteinExistence type="inferred from homology"/>
<dbReference type="PANTHER" id="PTHR43273">
    <property type="entry name" value="ANAEROBIC SULFATASE-MATURATING ENZYME HOMOLOG ASLB-RELATED"/>
    <property type="match status" value="1"/>
</dbReference>
<dbReference type="GO" id="GO:0016491">
    <property type="term" value="F:oxidoreductase activity"/>
    <property type="evidence" value="ECO:0007669"/>
    <property type="project" value="InterPro"/>
</dbReference>
<evidence type="ECO:0000256" key="5">
    <source>
        <dbReference type="ARBA" id="ARBA00023014"/>
    </source>
</evidence>
<dbReference type="GO" id="GO:0051536">
    <property type="term" value="F:iron-sulfur cluster binding"/>
    <property type="evidence" value="ECO:0007669"/>
    <property type="project" value="UniProtKB-KW"/>
</dbReference>
<evidence type="ECO:0000256" key="2">
    <source>
        <dbReference type="ARBA" id="ARBA00022691"/>
    </source>
</evidence>
<keyword evidence="5" id="KW-0411">Iron-sulfur</keyword>
<sequence length="473" mass="56346">MLNLENTNILIFSYNGKSYLYTPETRFFWRISNSELCSEKKRFLSLKDLKEYYSEKEYQNILTQMGLLKKRKFIVETEKERASFDKEIVTFDHLVINPSNECNLNCWFCYARNERKKENEKLDVERAKEIIIHFADLKRKAKSETALGISFFYTSEITLNFEYFNEMVLFIEQIKNKYSFPIYYFLPSTNFFSPKQSFIDFVNKYGFLTVTLDIENEKVKRRVIDNLSLVKKNVVKHLIIPVHPNIEDLFILYSYYSEYFDYVSLRLLRIDNNHYRAWDKRKLDSFLERVEDLVDHLLNLNEGELLSFLKKIGPTDYISRYLNRLLSREKLITRCPAGKTALSLSPNSEIYPCSSLIGNKKYKLGEWKKNLSMKDLENDVVKLVDLIQECSSCPIRYICGGPCVDWKEKQAVEGDVNKIECELNIRLVELLIYFIDTVKERFPLFFDKYEKEKKVKNKINYSLDINQFVDFFM</sequence>
<accession>A0A9Y1BMH6</accession>
<keyword evidence="4" id="KW-0408">Iron</keyword>
<keyword evidence="2" id="KW-0949">S-adenosyl-L-methionine</keyword>
<dbReference type="SFLD" id="SFLDS00029">
    <property type="entry name" value="Radical_SAM"/>
    <property type="match status" value="1"/>
</dbReference>
<comment type="similarity">
    <text evidence="6">Belongs to the radical SAM superfamily. Anaerobic sulfatase-maturating enzyme family.</text>
</comment>
<evidence type="ECO:0000313" key="7">
    <source>
        <dbReference type="EMBL" id="UJG41748.1"/>
    </source>
</evidence>
<evidence type="ECO:0000256" key="4">
    <source>
        <dbReference type="ARBA" id="ARBA00023004"/>
    </source>
</evidence>